<dbReference type="InterPro" id="IPR008979">
    <property type="entry name" value="Galactose-bd-like_sf"/>
</dbReference>
<keyword evidence="1" id="KW-0732">Signal</keyword>
<organism evidence="4 5">
    <name type="scientific">Candidatus Niyogibacteria bacterium CG10_big_fil_rev_8_21_14_0_10_42_19</name>
    <dbReference type="NCBI Taxonomy" id="1974725"/>
    <lineage>
        <taxon>Bacteria</taxon>
        <taxon>Candidatus Niyogiibacteriota</taxon>
    </lineage>
</organism>
<dbReference type="Pfam" id="PF13385">
    <property type="entry name" value="Laminin_G_3"/>
    <property type="match status" value="1"/>
</dbReference>
<dbReference type="Pfam" id="PF17829">
    <property type="entry name" value="GH115_C"/>
    <property type="match status" value="1"/>
</dbReference>
<name>A0A2H0TFD9_9BACT</name>
<accession>A0A2H0TFD9</accession>
<comment type="caution">
    <text evidence="4">The sequence shown here is derived from an EMBL/GenBank/DDBJ whole genome shotgun (WGS) entry which is preliminary data.</text>
</comment>
<dbReference type="EMBL" id="PFCN01000030">
    <property type="protein sequence ID" value="PIR70266.1"/>
    <property type="molecule type" value="Genomic_DNA"/>
</dbReference>
<evidence type="ECO:0000256" key="1">
    <source>
        <dbReference type="ARBA" id="ARBA00022729"/>
    </source>
</evidence>
<evidence type="ECO:0000313" key="4">
    <source>
        <dbReference type="EMBL" id="PIR70266.1"/>
    </source>
</evidence>
<dbReference type="InterPro" id="IPR041437">
    <property type="entry name" value="GH115_C"/>
</dbReference>
<dbReference type="SMART" id="SM00560">
    <property type="entry name" value="LamGL"/>
    <property type="match status" value="1"/>
</dbReference>
<dbReference type="InterPro" id="IPR013320">
    <property type="entry name" value="ConA-like_dom_sf"/>
</dbReference>
<dbReference type="InterPro" id="IPR006558">
    <property type="entry name" value="LamG-like"/>
</dbReference>
<reference evidence="5" key="1">
    <citation type="submission" date="2017-09" db="EMBL/GenBank/DDBJ databases">
        <title>Depth-based differentiation of microbial function through sediment-hosted aquifers and enrichment of novel symbionts in the deep terrestrial subsurface.</title>
        <authorList>
            <person name="Probst A.J."/>
            <person name="Ladd B."/>
            <person name="Jarett J.K."/>
            <person name="Geller-Mcgrath D.E."/>
            <person name="Sieber C.M.K."/>
            <person name="Emerson J.B."/>
            <person name="Anantharaman K."/>
            <person name="Thomas B.C."/>
            <person name="Malmstrom R."/>
            <person name="Stieglmeier M."/>
            <person name="Klingl A."/>
            <person name="Woyke T."/>
            <person name="Ryan C.M."/>
            <person name="Banfield J.F."/>
        </authorList>
    </citation>
    <scope>NUCLEOTIDE SEQUENCE [LARGE SCALE GENOMIC DNA]</scope>
</reference>
<evidence type="ECO:0000313" key="5">
    <source>
        <dbReference type="Proteomes" id="UP000229383"/>
    </source>
</evidence>
<dbReference type="SUPFAM" id="SSF49899">
    <property type="entry name" value="Concanavalin A-like lectins/glucanases"/>
    <property type="match status" value="1"/>
</dbReference>
<dbReference type="Gene3D" id="2.60.120.260">
    <property type="entry name" value="Galactose-binding domain-like"/>
    <property type="match status" value="1"/>
</dbReference>
<evidence type="ECO:0000256" key="2">
    <source>
        <dbReference type="ARBA" id="ARBA00023157"/>
    </source>
</evidence>
<proteinExistence type="predicted"/>
<dbReference type="Proteomes" id="UP000229383">
    <property type="component" value="Unassembled WGS sequence"/>
</dbReference>
<feature type="domain" description="LamG-like jellyroll fold" evidence="3">
    <location>
        <begin position="425"/>
        <end position="565"/>
    </location>
</feature>
<protein>
    <recommendedName>
        <fullName evidence="3">LamG-like jellyroll fold domain-containing protein</fullName>
    </recommendedName>
</protein>
<dbReference type="Gene3D" id="2.60.120.200">
    <property type="match status" value="1"/>
</dbReference>
<dbReference type="Gene3D" id="2.60.120.1620">
    <property type="match status" value="1"/>
</dbReference>
<feature type="non-terminal residue" evidence="4">
    <location>
        <position position="576"/>
    </location>
</feature>
<sequence length="576" mass="61077">MIFRSNKLSLFLKIISVVVVVSGLFLMMVGESEAQTATFQQDGGSQGLVSMEAENYDINTSGANGASWVADSTAGYSGTGAMKAMPDSGINQNTGYAVNSPELEYRINFVKTGTHYVWVRGWALDGSSDSVHAGLDGAEISTADRILVGSFGSWVWTKATMDGINASINVSPIGLHTLNIWMREDGFIIDKIVLTTDSAYVPSGNGPAETLAPTLVGHWKLDDGLGAEKITNGTFDSSITGWETNGWSTISWQNALSGDGSTGYMRFNIDNNIDYDRFATIAGVTSPNKTYQVSFWYRTSGITGNLRAFSTDVIGTLDTTASWASAQITPSTSWTYFSTTLTVDSADYPVFGISKLGSIGSGTFDIDAISVKEITTTTTAVDSSGNGNNGTLINGPVWTTGKIDGALQFDGVDDYVNLGIFNFGSVFTISAWVNINSGESNIQTIMANAGSGAATNGFRIFVNTYGTSDQKLWIETGNGSTAGEAVSAASAVPYAGWHHIVAIVDRANGLANAYVDNVQVITNDGILTDFANNQTTNIGQMTNNTYRFGGKMDDVRAYNYALSASEVSDLYNAGGG</sequence>
<keyword evidence="2" id="KW-1015">Disulfide bond</keyword>
<dbReference type="SUPFAM" id="SSF49785">
    <property type="entry name" value="Galactose-binding domain-like"/>
    <property type="match status" value="1"/>
</dbReference>
<dbReference type="AlphaFoldDB" id="A0A2H0TFD9"/>
<gene>
    <name evidence="4" type="ORF">COU46_02535</name>
</gene>
<evidence type="ECO:0000259" key="3">
    <source>
        <dbReference type="SMART" id="SM00560"/>
    </source>
</evidence>